<gene>
    <name evidence="1" type="ORF">BaRGS_00023496</name>
</gene>
<comment type="caution">
    <text evidence="1">The sequence shown here is derived from an EMBL/GenBank/DDBJ whole genome shotgun (WGS) entry which is preliminary data.</text>
</comment>
<dbReference type="Proteomes" id="UP001519460">
    <property type="component" value="Unassembled WGS sequence"/>
</dbReference>
<proteinExistence type="predicted"/>
<name>A0ABD0KDN4_9CAEN</name>
<dbReference type="EMBL" id="JACVVK020000197">
    <property type="protein sequence ID" value="KAK7485245.1"/>
    <property type="molecule type" value="Genomic_DNA"/>
</dbReference>
<evidence type="ECO:0000313" key="1">
    <source>
        <dbReference type="EMBL" id="KAK7485245.1"/>
    </source>
</evidence>
<protein>
    <recommendedName>
        <fullName evidence="3">Fibronectin type-III domain-containing protein</fullName>
    </recommendedName>
</protein>
<feature type="non-terminal residue" evidence="1">
    <location>
        <position position="1"/>
    </location>
</feature>
<keyword evidence="2" id="KW-1185">Reference proteome</keyword>
<reference evidence="1 2" key="1">
    <citation type="journal article" date="2023" name="Sci. Data">
        <title>Genome assembly of the Korean intertidal mud-creeper Batillaria attramentaria.</title>
        <authorList>
            <person name="Patra A.K."/>
            <person name="Ho P.T."/>
            <person name="Jun S."/>
            <person name="Lee S.J."/>
            <person name="Kim Y."/>
            <person name="Won Y.J."/>
        </authorList>
    </citation>
    <scope>NUCLEOTIDE SEQUENCE [LARGE SCALE GENOMIC DNA]</scope>
    <source>
        <strain evidence="1">Wonlab-2016</strain>
    </source>
</reference>
<evidence type="ECO:0008006" key="3">
    <source>
        <dbReference type="Google" id="ProtNLM"/>
    </source>
</evidence>
<feature type="non-terminal residue" evidence="1">
    <location>
        <position position="523"/>
    </location>
</feature>
<organism evidence="1 2">
    <name type="scientific">Batillaria attramentaria</name>
    <dbReference type="NCBI Taxonomy" id="370345"/>
    <lineage>
        <taxon>Eukaryota</taxon>
        <taxon>Metazoa</taxon>
        <taxon>Spiralia</taxon>
        <taxon>Lophotrochozoa</taxon>
        <taxon>Mollusca</taxon>
        <taxon>Gastropoda</taxon>
        <taxon>Caenogastropoda</taxon>
        <taxon>Sorbeoconcha</taxon>
        <taxon>Cerithioidea</taxon>
        <taxon>Batillariidae</taxon>
        <taxon>Batillaria</taxon>
    </lineage>
</organism>
<dbReference type="AlphaFoldDB" id="A0ABD0KDN4"/>
<evidence type="ECO:0000313" key="2">
    <source>
        <dbReference type="Proteomes" id="UP001519460"/>
    </source>
</evidence>
<accession>A0ABD0KDN4</accession>
<sequence length="523" mass="58043">PSVWVEKENEQYIVQWEVSPTDGGRGKNGRTSGRKYFAHYCLATALEALNTSNKLQCQTNMVSTQATLGSGEKYCSGAFMIGNTSKLSLTFFMSSEIQDGTSPLMEAKCRFGRNKVPETPDIRHVIPGKTELRVSYLPAPSCGDNFMFGRPAKVRVAISEDIENCDSNCRLPPTERKELDYTHHDYTQHDFVPQTITLSNLMADTPYCIGVLAENDRHISDWRCKIGTTENDAGSRNEESRIVVVVLMILGLCGFAACCTKWFRSPWGIPEIGPHRRLCHFRVTGGKRALEPVHSVRVIVDIFNDPVTGCQDHVAHPTVELSSGSRRSLYDDEKDKVKGVQTVGDNRYTLAISQDDEKDKVKDVQTLSDRGPCVKDVQTLSDRGPCVKDVQTLSDRGPHMKDVQTLSDGDPHMKDVQTLSDRGAHVKDVQTLSDRGPCVKDVQTLSDGDPHMKDVQTLSDIGPDVKDVQTLSDRDPHMKDVQTLSDRGAHVKDVQTLSDRGPCVKDVQTLSDGDPHMKDVQTL</sequence>